<feature type="region of interest" description="Disordered" evidence="7">
    <location>
        <begin position="545"/>
        <end position="564"/>
    </location>
</feature>
<feature type="region of interest" description="Disordered" evidence="7">
    <location>
        <begin position="469"/>
        <end position="504"/>
    </location>
</feature>
<dbReference type="Gene3D" id="1.10.287.1490">
    <property type="match status" value="1"/>
</dbReference>
<dbReference type="GO" id="GO:0000796">
    <property type="term" value="C:condensin complex"/>
    <property type="evidence" value="ECO:0007669"/>
    <property type="project" value="TreeGrafter"/>
</dbReference>
<dbReference type="PANTHER" id="PTHR43941:SF1">
    <property type="entry name" value="STRUCTURAL MAINTENANCE OF CHROMOSOMES PROTEIN 2"/>
    <property type="match status" value="1"/>
</dbReference>
<sequence length="1747" mass="193983">MPSLPSLPAFDNSAAPSSVAESDHESSQDDMQIASPIHSTPQVLSHIASTVRAPSSTSSTARFAHSLASRSSKSSLSVSRGLSATARTSVGHAEDSFDVSSIPSLPVRRDDSAELDIRSSDQDTHSSVPEDYLPPPIEDIVDADLDLSDALQSISRSNSPGPEDRDIGETPRKKSDYDYSMSLRSEPKASPFDKLRNISFRRPLSRNRARTPSLTRTVSSPSSSMSNSTPHSTRSFRYQRQESDPPLAALTVPLPRSATASPAIRPQPEERDLTQMNLSSEFPSSIHGNQPDFEQPDENDTELLPEVAAERQRELEESLASRANNSHSRSREPTFSSEEATGDHFSPGTGSRRARSPTPLSVAFSSPQSALFTPTPAFQPRPRARFGVPANSTTPALPTTTPSQHTVRFEEDVDETPHAPTIRFDADETPRPVRFQESETTDEEQVGYGGDPATPATAHKRSFLLSVINSTARPRLRHPPTPYNRQESSDESQSELASESQAQVQMTPAVGPGAGMNLRNAFVGVTPRPAINSAAARRRLSSPGISAGTLAANTKGNTNTDSENEHASFLSTASSQDLAVHARANASFDPVIGLGERGTGVGRFNAGKLNNYLHGLNRRLQEENEMLVTRLRTLEEKAGGASPVSGPANGPPAGIGATPIQGLGVGQGRRVSGGRRVSAGPALGLGDLAEDAAEAWLEEKAAIEEIVEELREDLETASADKAKAEDALHAERAERARDKERWHDRMAEVQKGVEGIVSDLERRLNEAEEALKFSEEQKVEAVKDVERRLAVVVVEKDVLADRIKKAEAALESGRDLGAELNAANERFAEAHGELRNAQRQIRELEDEVMRGHGQLDDAEDNLSAERRRTAALEEELGSKMEELTDAVHACEELEEEVRRTRSQLRQAEDAMAQNEMDAMADNARMKELHQQLVTAQQSVNRLEAELEEEQQENDRMINESERAAELARQMEDALDAAEKKMLEDEQEIATLKATITSLERAAEKQQERSLFQVGPSQSAVARDMQAEIEALETEVDDANKEIARLRTMITQSPARRAIDRAKDARIELLEKEKEDLLERLKSARNQSGTFGTPVRLASGSGMSPLHRQLLNMSLKSPKTPGGPLKDLSWLQNSMQDPSVAPLVVELARLHQELDRANASIDDKLDRLEDAGMGVVDLTKQLEDARTEVAGLEDDLARMSRREYRRIRRLQRLRCQKCRTKIDMRDLDSTGDADESSILEVSTMSMSIAEPPTPPSRTSEALRSELREVNAQLDDMKHTWEVERKKLLGENAVLQDAATRLNVEMRDAKDEIRKYASAERAGERARAGIQDELDRAKRTMEELEAELKAERSRLRTLTSEQTKAQREKEAVRLDLRRTESDMSDVRQQLQQIKQENHDLERELRSNTNAEQKARLLEAKVAENLENINQLRQERSMLAADHKELQRRYAKAAEEVTRLKGKFAASQTSHDTRRHELDLRTLEIDDLRRALAGQASELERAAAERARMAAEKGDVARTVAALEADLQRVRRDAEAFGRDLKALRAQKDRVEEERTKAERAQKQAQAQIRVLREELDGQREKVREAREQWRGHVCAADDQQLVTLKQQHNRECKGLMVQIKYLKAKYTRESAFRCDLGYQKQYLLVLMARLERSEEKILAAVARIGFPVPSPTPAPKKGRTKTLRSVAYIVLFLNRTRLASEQWKQHRASKPAIEAALQDVRKRRLANGTGPTSGAAQTSNGRRSSGKKT</sequence>
<keyword evidence="10" id="KW-1185">Reference proteome</keyword>
<feature type="region of interest" description="Disordered" evidence="7">
    <location>
        <begin position="1717"/>
        <end position="1747"/>
    </location>
</feature>
<organism evidence="9 10">
    <name type="scientific">Ganoderma sinense ZZ0214-1</name>
    <dbReference type="NCBI Taxonomy" id="1077348"/>
    <lineage>
        <taxon>Eukaryota</taxon>
        <taxon>Fungi</taxon>
        <taxon>Dikarya</taxon>
        <taxon>Basidiomycota</taxon>
        <taxon>Agaricomycotina</taxon>
        <taxon>Agaricomycetes</taxon>
        <taxon>Polyporales</taxon>
        <taxon>Polyporaceae</taxon>
        <taxon>Ganoderma</taxon>
    </lineage>
</organism>
<feature type="compositionally biased region" description="Polar residues" evidence="7">
    <location>
        <begin position="1727"/>
        <end position="1741"/>
    </location>
</feature>
<feature type="compositionally biased region" description="Polar residues" evidence="7">
    <location>
        <begin position="274"/>
        <end position="288"/>
    </location>
</feature>
<evidence type="ECO:0000313" key="9">
    <source>
        <dbReference type="EMBL" id="PIL24763.1"/>
    </source>
</evidence>
<feature type="compositionally biased region" description="Basic and acidic residues" evidence="7">
    <location>
        <begin position="424"/>
        <end position="437"/>
    </location>
</feature>
<dbReference type="Proteomes" id="UP000230002">
    <property type="component" value="Unassembled WGS sequence"/>
</dbReference>
<feature type="compositionally biased region" description="Basic and acidic residues" evidence="7">
    <location>
        <begin position="185"/>
        <end position="196"/>
    </location>
</feature>
<evidence type="ECO:0000256" key="4">
    <source>
        <dbReference type="ARBA" id="ARBA00023054"/>
    </source>
</evidence>
<comment type="subcellular location">
    <subcellularLocation>
        <location evidence="1">Cytoplasm</location>
        <location evidence="1">Cytoskeleton</location>
        <location evidence="1">Microtubule organizing center</location>
    </subcellularLocation>
</comment>
<keyword evidence="4 6" id="KW-0175">Coiled coil</keyword>
<keyword evidence="2" id="KW-0963">Cytoplasm</keyword>
<dbReference type="EMBL" id="AYKW01000056">
    <property type="protein sequence ID" value="PIL24763.1"/>
    <property type="molecule type" value="Genomic_DNA"/>
</dbReference>
<dbReference type="PANTHER" id="PTHR43941">
    <property type="entry name" value="STRUCTURAL MAINTENANCE OF CHROMOSOMES PROTEIN 2"/>
    <property type="match status" value="1"/>
</dbReference>
<dbReference type="STRING" id="1077348.A0A2G8RTE6"/>
<comment type="caution">
    <text evidence="9">The sequence shown here is derived from an EMBL/GenBank/DDBJ whole genome shotgun (WGS) entry which is preliminary data.</text>
</comment>
<feature type="compositionally biased region" description="Polar residues" evidence="7">
    <location>
        <begin position="52"/>
        <end position="61"/>
    </location>
</feature>
<dbReference type="InterPro" id="IPR019528">
    <property type="entry name" value="PACT_domain"/>
</dbReference>
<feature type="compositionally biased region" description="Basic and acidic residues" evidence="7">
    <location>
        <begin position="162"/>
        <end position="177"/>
    </location>
</feature>
<feature type="region of interest" description="Disordered" evidence="7">
    <location>
        <begin position="637"/>
        <end position="656"/>
    </location>
</feature>
<feature type="compositionally biased region" description="Acidic residues" evidence="7">
    <location>
        <begin position="294"/>
        <end position="303"/>
    </location>
</feature>
<evidence type="ECO:0000259" key="8">
    <source>
        <dbReference type="Pfam" id="PF10495"/>
    </source>
</evidence>
<evidence type="ECO:0000256" key="1">
    <source>
        <dbReference type="ARBA" id="ARBA00004267"/>
    </source>
</evidence>
<feature type="coiled-coil region" evidence="6">
    <location>
        <begin position="1258"/>
        <end position="1586"/>
    </location>
</feature>
<dbReference type="GO" id="GO:0005737">
    <property type="term" value="C:cytoplasm"/>
    <property type="evidence" value="ECO:0007669"/>
    <property type="project" value="UniProtKB-ARBA"/>
</dbReference>
<dbReference type="GO" id="GO:0007076">
    <property type="term" value="P:mitotic chromosome condensation"/>
    <property type="evidence" value="ECO:0007669"/>
    <property type="project" value="TreeGrafter"/>
</dbReference>
<feature type="compositionally biased region" description="Low complexity" evidence="7">
    <location>
        <begin position="66"/>
        <end position="84"/>
    </location>
</feature>
<feature type="coiled-coil region" evidence="6">
    <location>
        <begin position="1146"/>
        <end position="1201"/>
    </location>
</feature>
<feature type="compositionally biased region" description="Low complexity" evidence="7">
    <location>
        <begin position="318"/>
        <end position="327"/>
    </location>
</feature>
<evidence type="ECO:0000256" key="3">
    <source>
        <dbReference type="ARBA" id="ARBA00022553"/>
    </source>
</evidence>
<evidence type="ECO:0000313" key="10">
    <source>
        <dbReference type="Proteomes" id="UP000230002"/>
    </source>
</evidence>
<evidence type="ECO:0000256" key="5">
    <source>
        <dbReference type="ARBA" id="ARBA00023212"/>
    </source>
</evidence>
<dbReference type="GO" id="GO:0000785">
    <property type="term" value="C:chromatin"/>
    <property type="evidence" value="ECO:0007669"/>
    <property type="project" value="TreeGrafter"/>
</dbReference>
<feature type="compositionally biased region" description="Low complexity" evidence="7">
    <location>
        <begin position="210"/>
        <end position="235"/>
    </location>
</feature>
<evidence type="ECO:0000256" key="7">
    <source>
        <dbReference type="SAM" id="MobiDB-lite"/>
    </source>
</evidence>
<evidence type="ECO:0000256" key="6">
    <source>
        <dbReference type="SAM" id="Coils"/>
    </source>
</evidence>
<keyword evidence="5" id="KW-0206">Cytoskeleton</keyword>
<feature type="compositionally biased region" description="Basic and acidic residues" evidence="7">
    <location>
        <begin position="107"/>
        <end position="124"/>
    </location>
</feature>
<dbReference type="OrthoDB" id="2020852at2759"/>
<feature type="region of interest" description="Disordered" evidence="7">
    <location>
        <begin position="1"/>
        <end position="457"/>
    </location>
</feature>
<dbReference type="GO" id="GO:0005815">
    <property type="term" value="C:microtubule organizing center"/>
    <property type="evidence" value="ECO:0007669"/>
    <property type="project" value="UniProtKB-SubCell"/>
</dbReference>
<proteinExistence type="predicted"/>
<feature type="compositionally biased region" description="Low complexity" evidence="7">
    <location>
        <begin position="389"/>
        <end position="403"/>
    </location>
</feature>
<feature type="compositionally biased region" description="Polar residues" evidence="7">
    <location>
        <begin position="363"/>
        <end position="372"/>
    </location>
</feature>
<accession>A0A2G8RTE6</accession>
<feature type="compositionally biased region" description="Polar residues" evidence="7">
    <location>
        <begin position="551"/>
        <end position="561"/>
    </location>
</feature>
<evidence type="ECO:0000256" key="2">
    <source>
        <dbReference type="ARBA" id="ARBA00022490"/>
    </source>
</evidence>
<feature type="domain" description="Pericentrin/AKAP-450 centrosomal targeting" evidence="8">
    <location>
        <begin position="1623"/>
        <end position="1701"/>
    </location>
</feature>
<reference evidence="9 10" key="1">
    <citation type="journal article" date="2015" name="Sci. Rep.">
        <title>Chromosome-level genome map provides insights into diverse defense mechanisms in the medicinal fungus Ganoderma sinense.</title>
        <authorList>
            <person name="Zhu Y."/>
            <person name="Xu J."/>
            <person name="Sun C."/>
            <person name="Zhou S."/>
            <person name="Xu H."/>
            <person name="Nelson D.R."/>
            <person name="Qian J."/>
            <person name="Song J."/>
            <person name="Luo H."/>
            <person name="Xiang L."/>
            <person name="Li Y."/>
            <person name="Xu Z."/>
            <person name="Ji A."/>
            <person name="Wang L."/>
            <person name="Lu S."/>
            <person name="Hayward A."/>
            <person name="Sun W."/>
            <person name="Li X."/>
            <person name="Schwartz D.C."/>
            <person name="Wang Y."/>
            <person name="Chen S."/>
        </authorList>
    </citation>
    <scope>NUCLEOTIDE SEQUENCE [LARGE SCALE GENOMIC DNA]</scope>
    <source>
        <strain evidence="9 10">ZZ0214-1</strain>
    </source>
</reference>
<feature type="compositionally biased region" description="Low complexity" evidence="7">
    <location>
        <begin position="494"/>
        <end position="503"/>
    </location>
</feature>
<dbReference type="Pfam" id="PF10495">
    <property type="entry name" value="PACT_coil_coil"/>
    <property type="match status" value="1"/>
</dbReference>
<protein>
    <submittedName>
        <fullName evidence="9">Transporter</fullName>
    </submittedName>
</protein>
<feature type="compositionally biased region" description="Low complexity" evidence="7">
    <location>
        <begin position="646"/>
        <end position="656"/>
    </location>
</feature>
<feature type="coiled-coil region" evidence="6">
    <location>
        <begin position="693"/>
        <end position="784"/>
    </location>
</feature>
<keyword evidence="3" id="KW-0597">Phosphoprotein</keyword>
<feature type="coiled-coil region" evidence="6">
    <location>
        <begin position="820"/>
        <end position="1086"/>
    </location>
</feature>
<gene>
    <name evidence="9" type="ORF">GSI_12649</name>
</gene>
<dbReference type="GO" id="GO:0003682">
    <property type="term" value="F:chromatin binding"/>
    <property type="evidence" value="ECO:0007669"/>
    <property type="project" value="TreeGrafter"/>
</dbReference>
<name>A0A2G8RTE6_9APHY</name>
<dbReference type="GO" id="GO:0000793">
    <property type="term" value="C:condensed chromosome"/>
    <property type="evidence" value="ECO:0007669"/>
    <property type="project" value="TreeGrafter"/>
</dbReference>